<organism evidence="3 4">
    <name type="scientific">Clostridium estertheticum</name>
    <dbReference type="NCBI Taxonomy" id="238834"/>
    <lineage>
        <taxon>Bacteria</taxon>
        <taxon>Bacillati</taxon>
        <taxon>Bacillota</taxon>
        <taxon>Clostridia</taxon>
        <taxon>Eubacteriales</taxon>
        <taxon>Clostridiaceae</taxon>
        <taxon>Clostridium</taxon>
    </lineage>
</organism>
<feature type="domain" description="NADP-dependent oxidoreductase" evidence="2">
    <location>
        <begin position="16"/>
        <end position="313"/>
    </location>
</feature>
<dbReference type="Proteomes" id="UP001164733">
    <property type="component" value="Chromosome"/>
</dbReference>
<gene>
    <name evidence="3" type="ORF">LL038_17220</name>
</gene>
<dbReference type="PANTHER" id="PTHR43625:SF77">
    <property type="entry name" value="ALDO-KETO REDUCTASE"/>
    <property type="match status" value="1"/>
</dbReference>
<dbReference type="GO" id="GO:0016491">
    <property type="term" value="F:oxidoreductase activity"/>
    <property type="evidence" value="ECO:0007669"/>
    <property type="project" value="UniProtKB-KW"/>
</dbReference>
<dbReference type="CDD" id="cd19078">
    <property type="entry name" value="AKR_AKR13C1_2"/>
    <property type="match status" value="1"/>
</dbReference>
<name>A0AA47EFQ3_9CLOT</name>
<dbReference type="GO" id="GO:0005737">
    <property type="term" value="C:cytoplasm"/>
    <property type="evidence" value="ECO:0007669"/>
    <property type="project" value="TreeGrafter"/>
</dbReference>
<dbReference type="AlphaFoldDB" id="A0AA47EFQ3"/>
<evidence type="ECO:0000256" key="1">
    <source>
        <dbReference type="ARBA" id="ARBA00023002"/>
    </source>
</evidence>
<dbReference type="InterPro" id="IPR023210">
    <property type="entry name" value="NADP_OxRdtase_dom"/>
</dbReference>
<dbReference type="RefSeq" id="WP_216125030.1">
    <property type="nucleotide sequence ID" value="NZ_CP086239.1"/>
</dbReference>
<dbReference type="InterPro" id="IPR050791">
    <property type="entry name" value="Aldo-Keto_reductase"/>
</dbReference>
<accession>A0AA47EFQ3</accession>
<keyword evidence="1" id="KW-0560">Oxidoreductase</keyword>
<protein>
    <submittedName>
        <fullName evidence="3">Aldo/keto reductase</fullName>
    </submittedName>
</protein>
<evidence type="ECO:0000259" key="2">
    <source>
        <dbReference type="Pfam" id="PF00248"/>
    </source>
</evidence>
<proteinExistence type="predicted"/>
<reference evidence="3" key="1">
    <citation type="submission" date="2021-11" db="EMBL/GenBank/DDBJ databases">
        <title>Clostridia strains as spoilage organisms.</title>
        <authorList>
            <person name="Wambui J."/>
            <person name="Stevens M.J.A."/>
            <person name="Stephan R."/>
        </authorList>
    </citation>
    <scope>NUCLEOTIDE SEQUENCE</scope>
    <source>
        <strain evidence="3">CF009</strain>
    </source>
</reference>
<evidence type="ECO:0000313" key="3">
    <source>
        <dbReference type="EMBL" id="WAG59368.1"/>
    </source>
</evidence>
<dbReference type="Pfam" id="PF00248">
    <property type="entry name" value="Aldo_ket_red"/>
    <property type="match status" value="1"/>
</dbReference>
<sequence length="335" mass="36929">MKTRKLGNSNIEVSSIGLGCMGFTQSYPPFPEKSDGIATIRKAVELGVTFFDTAEVYGPFTNEELVGEALEPYRNDVLIATKFGFNFNKNRLDSTGKTATLDSSPETIRHAVEGSLKRLRTDHIDLYYQHRVDPDIPIEEVADCISKLIKEGKVLRWGLSEPAVKTVRRAHAVCPVTAIQSEYSMFYRKVESEMLPALEALGIAFVPFSPLGKGILTGNVKANDTFAANDVRSTIPRFNDQVNLKKNIAMADYVTELAKNKGTTPAGIALGWLLAQKPFIVPIPGSKKVSRIEENLGSAEVTFTADELSSIRKNLESIEIVGERYPENQEILTGK</sequence>
<evidence type="ECO:0000313" key="4">
    <source>
        <dbReference type="Proteomes" id="UP001164733"/>
    </source>
</evidence>
<dbReference type="PANTHER" id="PTHR43625">
    <property type="entry name" value="AFLATOXIN B1 ALDEHYDE REDUCTASE"/>
    <property type="match status" value="1"/>
</dbReference>
<dbReference type="EMBL" id="CP086239">
    <property type="protein sequence ID" value="WAG59368.1"/>
    <property type="molecule type" value="Genomic_DNA"/>
</dbReference>